<evidence type="ECO:0000256" key="3">
    <source>
        <dbReference type="ARBA" id="ARBA00022448"/>
    </source>
</evidence>
<evidence type="ECO:0000256" key="10">
    <source>
        <dbReference type="ARBA" id="ARBA00023128"/>
    </source>
</evidence>
<evidence type="ECO:0000313" key="17">
    <source>
        <dbReference type="Proteomes" id="UP000053424"/>
    </source>
</evidence>
<keyword evidence="9" id="KW-1133">Transmembrane helix</keyword>
<evidence type="ECO:0000256" key="7">
    <source>
        <dbReference type="ARBA" id="ARBA00022792"/>
    </source>
</evidence>
<dbReference type="InterPro" id="IPR018108">
    <property type="entry name" value="MCP_transmembrane"/>
</dbReference>
<dbReference type="PANTHER" id="PTHR24089">
    <property type="entry name" value="SOLUTE CARRIER FAMILY 25"/>
    <property type="match status" value="1"/>
</dbReference>
<evidence type="ECO:0000259" key="15">
    <source>
        <dbReference type="PROSITE" id="PS50222"/>
    </source>
</evidence>
<dbReference type="SUPFAM" id="SSF47473">
    <property type="entry name" value="EF-hand"/>
    <property type="match status" value="1"/>
</dbReference>
<dbReference type="Proteomes" id="UP000053424">
    <property type="component" value="Unassembled WGS sequence"/>
</dbReference>
<dbReference type="Pfam" id="PF00153">
    <property type="entry name" value="Mito_carr"/>
    <property type="match status" value="3"/>
</dbReference>
<name>A0A0C3CPV4_HEBCY</name>
<keyword evidence="4 12" id="KW-0812">Transmembrane</keyword>
<evidence type="ECO:0000256" key="12">
    <source>
        <dbReference type="PROSITE-ProRule" id="PRU00282"/>
    </source>
</evidence>
<evidence type="ECO:0000256" key="4">
    <source>
        <dbReference type="ARBA" id="ARBA00022692"/>
    </source>
</evidence>
<evidence type="ECO:0000256" key="8">
    <source>
        <dbReference type="ARBA" id="ARBA00022837"/>
    </source>
</evidence>
<dbReference type="InterPro" id="IPR002048">
    <property type="entry name" value="EF_hand_dom"/>
</dbReference>
<dbReference type="InterPro" id="IPR018247">
    <property type="entry name" value="EF_Hand_1_Ca_BS"/>
</dbReference>
<dbReference type="PRINTS" id="PR00926">
    <property type="entry name" value="MITOCARRIER"/>
</dbReference>
<keyword evidence="5" id="KW-0479">Metal-binding</keyword>
<organism evidence="16 17">
    <name type="scientific">Hebeloma cylindrosporum</name>
    <dbReference type="NCBI Taxonomy" id="76867"/>
    <lineage>
        <taxon>Eukaryota</taxon>
        <taxon>Fungi</taxon>
        <taxon>Dikarya</taxon>
        <taxon>Basidiomycota</taxon>
        <taxon>Agaricomycotina</taxon>
        <taxon>Agaricomycetes</taxon>
        <taxon>Agaricomycetidae</taxon>
        <taxon>Agaricales</taxon>
        <taxon>Agaricineae</taxon>
        <taxon>Hymenogastraceae</taxon>
        <taxon>Hebeloma</taxon>
    </lineage>
</organism>
<dbReference type="InterPro" id="IPR002067">
    <property type="entry name" value="MCP"/>
</dbReference>
<dbReference type="HOGENOM" id="CLU_015166_2_2_1"/>
<comment type="subcellular location">
    <subcellularLocation>
        <location evidence="1">Mitochondrion inner membrane</location>
        <topology evidence="1">Multi-pass membrane protein</topology>
    </subcellularLocation>
</comment>
<dbReference type="InterPro" id="IPR023395">
    <property type="entry name" value="MCP_dom_sf"/>
</dbReference>
<dbReference type="SUPFAM" id="SSF103506">
    <property type="entry name" value="Mitochondrial carrier"/>
    <property type="match status" value="1"/>
</dbReference>
<accession>A0A0C3CPV4</accession>
<dbReference type="STRING" id="686832.A0A0C3CPV4"/>
<dbReference type="AlphaFoldDB" id="A0A0C3CPV4"/>
<dbReference type="PROSITE" id="PS50920">
    <property type="entry name" value="SOLCAR"/>
    <property type="match status" value="3"/>
</dbReference>
<keyword evidence="6" id="KW-0677">Repeat</keyword>
<evidence type="ECO:0000256" key="2">
    <source>
        <dbReference type="ARBA" id="ARBA00006375"/>
    </source>
</evidence>
<feature type="repeat" description="Solcar" evidence="12">
    <location>
        <begin position="502"/>
        <end position="591"/>
    </location>
</feature>
<keyword evidence="3 13" id="KW-0813">Transport</keyword>
<keyword evidence="7" id="KW-0999">Mitochondrion inner membrane</keyword>
<evidence type="ECO:0000313" key="16">
    <source>
        <dbReference type="EMBL" id="KIM46119.1"/>
    </source>
</evidence>
<evidence type="ECO:0000256" key="14">
    <source>
        <dbReference type="SAM" id="MobiDB-lite"/>
    </source>
</evidence>
<dbReference type="OrthoDB" id="270584at2759"/>
<dbReference type="Gene3D" id="1.10.238.10">
    <property type="entry name" value="EF-hand"/>
    <property type="match status" value="1"/>
</dbReference>
<dbReference type="FunFam" id="1.50.40.10:FF:000016">
    <property type="entry name" value="Solute carrier family 25 member 23"/>
    <property type="match status" value="1"/>
</dbReference>
<keyword evidence="8" id="KW-0106">Calcium</keyword>
<feature type="repeat" description="Solcar" evidence="12">
    <location>
        <begin position="407"/>
        <end position="492"/>
    </location>
</feature>
<feature type="region of interest" description="Disordered" evidence="14">
    <location>
        <begin position="1"/>
        <end position="44"/>
    </location>
</feature>
<evidence type="ECO:0000256" key="6">
    <source>
        <dbReference type="ARBA" id="ARBA00022737"/>
    </source>
</evidence>
<reference evidence="17" key="2">
    <citation type="submission" date="2015-01" db="EMBL/GenBank/DDBJ databases">
        <title>Evolutionary Origins and Diversification of the Mycorrhizal Mutualists.</title>
        <authorList>
            <consortium name="DOE Joint Genome Institute"/>
            <consortium name="Mycorrhizal Genomics Consortium"/>
            <person name="Kohler A."/>
            <person name="Kuo A."/>
            <person name="Nagy L.G."/>
            <person name="Floudas D."/>
            <person name="Copeland A."/>
            <person name="Barry K.W."/>
            <person name="Cichocki N."/>
            <person name="Veneault-Fourrey C."/>
            <person name="LaButti K."/>
            <person name="Lindquist E.A."/>
            <person name="Lipzen A."/>
            <person name="Lundell T."/>
            <person name="Morin E."/>
            <person name="Murat C."/>
            <person name="Riley R."/>
            <person name="Ohm R."/>
            <person name="Sun H."/>
            <person name="Tunlid A."/>
            <person name="Henrissat B."/>
            <person name="Grigoriev I.V."/>
            <person name="Hibbett D.S."/>
            <person name="Martin F."/>
        </authorList>
    </citation>
    <scope>NUCLEOTIDE SEQUENCE [LARGE SCALE GENOMIC DNA]</scope>
    <source>
        <strain evidence="17">h7</strain>
    </source>
</reference>
<sequence>MSDPNSQGKVADNVALQDTDELSIPEDRPFIPHLRSDSPTSRPHSLAAFREAEGRENRKHRLMELWKSLPEVLQNTHVKSSTQGEPSELTPEKAEALKAMYTSELLFHCATPPSGTRPQHVGWREFKSYAEAKEVELWHIFHDELDLDGNGELDQRELQSALSKAGIKLSPSTLQQFMISVSTKPHSRHVNFGEFRDFFILLPRKISPAEIYQYYEVRRYLGDDGRGPARVNMEGDVSLSAEDKPPSPPTYKVNTSGPHPGPSSPAALLEPDDEEEDEEYDYFDEDEVEEEGPHHFLEGHTAVKFLLAGGVAGAVSRTCTAPFDRLKIFLITRPPELGGVKGTGVKLIGNAITSIYSEGGGVLAFWTGNGLSVAKIFPESAIKFFAYESSKRAFAKYYDKVEDSRDISGFSRFLSGGIGGISSQLSIYPIETLKTQMMSNTSAKERTFASAIRHVWKLGGFRAYYRGLSIGLVGVFPYSAIDMSTFEALKQAYQRSTGKQEPGVLALLAFGSISGSVGATSVYPLNLVRTRLQASGSSGHPQIYTGVWDVAAKTWEREGWRGFYRGLFPTLAKVVPAVSISYVVYEHAKRRLGV</sequence>
<dbReference type="PROSITE" id="PS00018">
    <property type="entry name" value="EF_HAND_1"/>
    <property type="match status" value="1"/>
</dbReference>
<evidence type="ECO:0000256" key="9">
    <source>
        <dbReference type="ARBA" id="ARBA00022989"/>
    </source>
</evidence>
<feature type="compositionally biased region" description="Basic and acidic residues" evidence="14">
    <location>
        <begin position="25"/>
        <end position="36"/>
    </location>
</feature>
<reference evidence="16 17" key="1">
    <citation type="submission" date="2014-04" db="EMBL/GenBank/DDBJ databases">
        <authorList>
            <consortium name="DOE Joint Genome Institute"/>
            <person name="Kuo A."/>
            <person name="Gay G."/>
            <person name="Dore J."/>
            <person name="Kohler A."/>
            <person name="Nagy L.G."/>
            <person name="Floudas D."/>
            <person name="Copeland A."/>
            <person name="Barry K.W."/>
            <person name="Cichocki N."/>
            <person name="Veneault-Fourrey C."/>
            <person name="LaButti K."/>
            <person name="Lindquist E.A."/>
            <person name="Lipzen A."/>
            <person name="Lundell T."/>
            <person name="Morin E."/>
            <person name="Murat C."/>
            <person name="Sun H."/>
            <person name="Tunlid A."/>
            <person name="Henrissat B."/>
            <person name="Grigoriev I.V."/>
            <person name="Hibbett D.S."/>
            <person name="Martin F."/>
            <person name="Nordberg H.P."/>
            <person name="Cantor M.N."/>
            <person name="Hua S.X."/>
        </authorList>
    </citation>
    <scope>NUCLEOTIDE SEQUENCE [LARGE SCALE GENOMIC DNA]</scope>
    <source>
        <strain evidence="17">h7</strain>
    </source>
</reference>
<dbReference type="InterPro" id="IPR011992">
    <property type="entry name" value="EF-hand-dom_pair"/>
</dbReference>
<dbReference type="EMBL" id="KN831771">
    <property type="protein sequence ID" value="KIM46119.1"/>
    <property type="molecule type" value="Genomic_DNA"/>
</dbReference>
<proteinExistence type="inferred from homology"/>
<gene>
    <name evidence="16" type="ORF">M413DRAFT_441180</name>
</gene>
<protein>
    <recommendedName>
        <fullName evidence="15">EF-hand domain-containing protein</fullName>
    </recommendedName>
</protein>
<feature type="repeat" description="Solcar" evidence="12">
    <location>
        <begin position="300"/>
        <end position="393"/>
    </location>
</feature>
<feature type="domain" description="EF-hand" evidence="15">
    <location>
        <begin position="132"/>
        <end position="168"/>
    </location>
</feature>
<comment type="similarity">
    <text evidence="2 13">Belongs to the mitochondrial carrier (TC 2.A.29) family.</text>
</comment>
<dbReference type="PROSITE" id="PS50222">
    <property type="entry name" value="EF_HAND_2"/>
    <property type="match status" value="1"/>
</dbReference>
<dbReference type="GO" id="GO:0005509">
    <property type="term" value="F:calcium ion binding"/>
    <property type="evidence" value="ECO:0007669"/>
    <property type="project" value="InterPro"/>
</dbReference>
<dbReference type="GO" id="GO:0005743">
    <property type="term" value="C:mitochondrial inner membrane"/>
    <property type="evidence" value="ECO:0007669"/>
    <property type="project" value="UniProtKB-SubCell"/>
</dbReference>
<feature type="region of interest" description="Disordered" evidence="14">
    <location>
        <begin position="237"/>
        <end position="281"/>
    </location>
</feature>
<keyword evidence="11 12" id="KW-0472">Membrane</keyword>
<dbReference type="GO" id="GO:0055085">
    <property type="term" value="P:transmembrane transport"/>
    <property type="evidence" value="ECO:0007669"/>
    <property type="project" value="InterPro"/>
</dbReference>
<evidence type="ECO:0000256" key="1">
    <source>
        <dbReference type="ARBA" id="ARBA00004448"/>
    </source>
</evidence>
<feature type="compositionally biased region" description="Acidic residues" evidence="14">
    <location>
        <begin position="270"/>
        <end position="281"/>
    </location>
</feature>
<dbReference type="Gene3D" id="1.50.40.10">
    <property type="entry name" value="Mitochondrial carrier domain"/>
    <property type="match status" value="1"/>
</dbReference>
<keyword evidence="10" id="KW-0496">Mitochondrion</keyword>
<evidence type="ECO:0000256" key="11">
    <source>
        <dbReference type="ARBA" id="ARBA00023136"/>
    </source>
</evidence>
<keyword evidence="17" id="KW-1185">Reference proteome</keyword>
<evidence type="ECO:0000256" key="13">
    <source>
        <dbReference type="RuleBase" id="RU000488"/>
    </source>
</evidence>
<evidence type="ECO:0000256" key="5">
    <source>
        <dbReference type="ARBA" id="ARBA00022723"/>
    </source>
</evidence>